<dbReference type="Pfam" id="PF10710">
    <property type="entry name" value="DUF2512"/>
    <property type="match status" value="1"/>
</dbReference>
<keyword evidence="1" id="KW-0472">Membrane</keyword>
<feature type="transmembrane region" description="Helical" evidence="1">
    <location>
        <begin position="6"/>
        <end position="34"/>
    </location>
</feature>
<keyword evidence="1" id="KW-0812">Transmembrane</keyword>
<dbReference type="KEGG" id="psyo:PB01_18845"/>
<name>A0A5J6SUH9_9BACI</name>
<keyword evidence="1" id="KW-1133">Transmembrane helix</keyword>
<evidence type="ECO:0000256" key="1">
    <source>
        <dbReference type="SAM" id="Phobius"/>
    </source>
</evidence>
<evidence type="ECO:0000313" key="3">
    <source>
        <dbReference type="Proteomes" id="UP000325517"/>
    </source>
</evidence>
<dbReference type="Proteomes" id="UP000325517">
    <property type="component" value="Chromosome"/>
</dbReference>
<reference evidence="2 3" key="1">
    <citation type="submission" date="2018-07" db="EMBL/GenBank/DDBJ databases">
        <title>Complete genome sequence of Psychrobacillus sp. PB01, isolated from iceberg, and comparative genome analysis of Psychrobacillus strains.</title>
        <authorList>
            <person name="Lee P.C."/>
        </authorList>
    </citation>
    <scope>NUCLEOTIDE SEQUENCE [LARGE SCALE GENOMIC DNA]</scope>
    <source>
        <strain evidence="2 3">PB01</strain>
    </source>
</reference>
<dbReference type="EMBL" id="CP031223">
    <property type="protein sequence ID" value="QFG00685.1"/>
    <property type="molecule type" value="Genomic_DNA"/>
</dbReference>
<organism evidence="2 3">
    <name type="scientific">Psychrobacillus glaciei</name>
    <dbReference type="NCBI Taxonomy" id="2283160"/>
    <lineage>
        <taxon>Bacteria</taxon>
        <taxon>Bacillati</taxon>
        <taxon>Bacillota</taxon>
        <taxon>Bacilli</taxon>
        <taxon>Bacillales</taxon>
        <taxon>Bacillaceae</taxon>
        <taxon>Psychrobacillus</taxon>
    </lineage>
</organism>
<dbReference type="AlphaFoldDB" id="A0A5J6SUH9"/>
<gene>
    <name evidence="2" type="ORF">PB01_18845</name>
</gene>
<accession>A0A5J6SUH9</accession>
<dbReference type="OrthoDB" id="2111682at2"/>
<keyword evidence="3" id="KW-1185">Reference proteome</keyword>
<sequence>MNTAVLGIILGIFYAVNFMDVFITRVVLTVIGYVGDVFILPRVGNTLAAMSDLLLATAVI</sequence>
<dbReference type="InterPro" id="IPR019649">
    <property type="entry name" value="DUF2512"/>
</dbReference>
<evidence type="ECO:0000313" key="2">
    <source>
        <dbReference type="EMBL" id="QFG00685.1"/>
    </source>
</evidence>
<protein>
    <submittedName>
        <fullName evidence="2">DUF2512 family protein</fullName>
    </submittedName>
</protein>
<proteinExistence type="predicted"/>